<accession>A0A0S4JL83</accession>
<dbReference type="VEuPathDB" id="TriTrypDB:BSAL_30425"/>
<dbReference type="PANTHER" id="PTHR22602">
    <property type="entry name" value="TRANSFERASE CAF17, MITOCHONDRIAL-RELATED"/>
    <property type="match status" value="1"/>
</dbReference>
<sequence length="342" mass="37533">MSGAFSGRLTQRGVVRVTSLDPHGFLQGMFCNDLRSLTPGGSLYGCFLNKSGRVIADAILMQSQKQQEGGMQTVFMDVDRTMASDVVKHLLEFKLRRKVKVEDVSDKVDLIATRLAAPQDANQQQTLNQNGEFFPDPRSPYLRDDVTQDNSSSPVLLHRGVVPVEQQQQGAAASVSSEYDHLLIQNGIYEGPSVFTKEKSLPFEANLDMLNGVSFHKGCYLGQELTHRTHVMLVTRKRTVPLVLGDHLGSGVGHHVAMDSSVSPSSWGAIGGTIFSDDGSKIGVLQAVAHNKAIGLLRLRYFDPATKRMRVKLDNGAIATASIPHWWEDETVQKIFGNSSQE</sequence>
<dbReference type="NCBIfam" id="TIGR03317">
    <property type="entry name" value="ygfZ_signature"/>
    <property type="match status" value="1"/>
</dbReference>
<keyword evidence="2" id="KW-0809">Transit peptide</keyword>
<organism evidence="5 6">
    <name type="scientific">Bodo saltans</name>
    <name type="common">Flagellated protozoan</name>
    <dbReference type="NCBI Taxonomy" id="75058"/>
    <lineage>
        <taxon>Eukaryota</taxon>
        <taxon>Discoba</taxon>
        <taxon>Euglenozoa</taxon>
        <taxon>Kinetoplastea</taxon>
        <taxon>Metakinetoplastina</taxon>
        <taxon>Eubodonida</taxon>
        <taxon>Bodonidae</taxon>
        <taxon>Bodo</taxon>
    </lineage>
</organism>
<dbReference type="OrthoDB" id="191995at2759"/>
<feature type="domain" description="CAF17 C-terminal" evidence="4">
    <location>
        <begin position="236"/>
        <end position="328"/>
    </location>
</feature>
<proteinExistence type="predicted"/>
<evidence type="ECO:0000256" key="1">
    <source>
        <dbReference type="ARBA" id="ARBA00004173"/>
    </source>
</evidence>
<reference evidence="6" key="1">
    <citation type="submission" date="2015-09" db="EMBL/GenBank/DDBJ databases">
        <authorList>
            <consortium name="Pathogen Informatics"/>
        </authorList>
    </citation>
    <scope>NUCLEOTIDE SEQUENCE [LARGE SCALE GENOMIC DNA]</scope>
    <source>
        <strain evidence="6">Lake Konstanz</strain>
    </source>
</reference>
<evidence type="ECO:0000256" key="3">
    <source>
        <dbReference type="ARBA" id="ARBA00023128"/>
    </source>
</evidence>
<dbReference type="Pfam" id="PF25455">
    <property type="entry name" value="Beta-barrel_CAF17_C"/>
    <property type="match status" value="1"/>
</dbReference>
<dbReference type="InterPro" id="IPR017703">
    <property type="entry name" value="YgfZ/GCV_T_CS"/>
</dbReference>
<dbReference type="InterPro" id="IPR027266">
    <property type="entry name" value="TrmE/GcvT-like"/>
</dbReference>
<dbReference type="PANTHER" id="PTHR22602:SF0">
    <property type="entry name" value="TRANSFERASE CAF17, MITOCHONDRIAL-RELATED"/>
    <property type="match status" value="1"/>
</dbReference>
<comment type="subcellular location">
    <subcellularLocation>
        <location evidence="1">Mitochondrion</location>
    </subcellularLocation>
</comment>
<dbReference type="EMBL" id="CYKH01001892">
    <property type="protein sequence ID" value="CUG91145.1"/>
    <property type="molecule type" value="Genomic_DNA"/>
</dbReference>
<dbReference type="Proteomes" id="UP000051952">
    <property type="component" value="Unassembled WGS sequence"/>
</dbReference>
<dbReference type="OMA" id="MDRLHGV"/>
<dbReference type="Gene3D" id="3.30.1360.120">
    <property type="entry name" value="Probable tRNA modification gtpase trme, domain 1"/>
    <property type="match status" value="1"/>
</dbReference>
<dbReference type="InterPro" id="IPR057460">
    <property type="entry name" value="CAF17_C"/>
</dbReference>
<dbReference type="GO" id="GO:0016226">
    <property type="term" value="P:iron-sulfur cluster assembly"/>
    <property type="evidence" value="ECO:0007669"/>
    <property type="project" value="TreeGrafter"/>
</dbReference>
<keyword evidence="3" id="KW-0496">Mitochondrion</keyword>
<keyword evidence="6" id="KW-1185">Reference proteome</keyword>
<dbReference type="InterPro" id="IPR045179">
    <property type="entry name" value="YgfZ/GcvT"/>
</dbReference>
<evidence type="ECO:0000313" key="5">
    <source>
        <dbReference type="EMBL" id="CUG91145.1"/>
    </source>
</evidence>
<name>A0A0S4JL83_BODSA</name>
<dbReference type="SUPFAM" id="SSF103025">
    <property type="entry name" value="Folate-binding domain"/>
    <property type="match status" value="1"/>
</dbReference>
<dbReference type="GO" id="GO:0005759">
    <property type="term" value="C:mitochondrial matrix"/>
    <property type="evidence" value="ECO:0007669"/>
    <property type="project" value="TreeGrafter"/>
</dbReference>
<gene>
    <name evidence="5" type="ORF">BSAL_30425</name>
</gene>
<dbReference type="AlphaFoldDB" id="A0A0S4JL83"/>
<evidence type="ECO:0000256" key="2">
    <source>
        <dbReference type="ARBA" id="ARBA00022946"/>
    </source>
</evidence>
<protein>
    <recommendedName>
        <fullName evidence="4">CAF17 C-terminal domain-containing protein</fullName>
    </recommendedName>
</protein>
<evidence type="ECO:0000259" key="4">
    <source>
        <dbReference type="Pfam" id="PF25455"/>
    </source>
</evidence>
<evidence type="ECO:0000313" key="6">
    <source>
        <dbReference type="Proteomes" id="UP000051952"/>
    </source>
</evidence>